<keyword evidence="5" id="KW-0663">Pyridoxal phosphate</keyword>
<dbReference type="InterPro" id="IPR015424">
    <property type="entry name" value="PyrdxlP-dep_Trfase"/>
</dbReference>
<dbReference type="CDD" id="cd00609">
    <property type="entry name" value="AAT_like"/>
    <property type="match status" value="1"/>
</dbReference>
<sequence length="378" mass="42535">MTRNLTERQVAVLSNEYNLADGHAYRQWNAAEQAVIDATPSKFRQVDRRRHKAIEATYFGTFFSLAAQTLDTSHFEMFPCFTASTGIEIIANYLRLNNLSVTLIEPCFDNLKDILRRHQIPLSPFPDDLLEAGGDVLDDFLERVTTDVLFLVSPNNPTGSMAGKNNLSRIIDFCARRNKTLILDSCFRFYVPDGEVYDQYRMLIDSGIDCIVIEDTGKTWPSLELKAPFISVSERLVDPISRINSDFLLHVSPFAIDLMTDFLELSAKDGRGHIRAVSDQNRAALYAALEPTFLTPVERPFMSVSWLRIEAEIPAVALTEVLGRENVHVLPGNQFYWTDESLGDSYLRVALMREPAMFAQAAAKLAEVCQRLGLPVAS</sequence>
<evidence type="ECO:0000256" key="2">
    <source>
        <dbReference type="ARBA" id="ARBA00007441"/>
    </source>
</evidence>
<comment type="cofactor">
    <cofactor evidence="1">
        <name>pyridoxal 5'-phosphate</name>
        <dbReference type="ChEBI" id="CHEBI:597326"/>
    </cofactor>
</comment>
<evidence type="ECO:0000259" key="6">
    <source>
        <dbReference type="Pfam" id="PF00155"/>
    </source>
</evidence>
<protein>
    <submittedName>
        <fullName evidence="7">Aminotransferase class I/II-fold pyridoxal phosphate-dependent enzyme</fullName>
    </submittedName>
</protein>
<dbReference type="InterPro" id="IPR015421">
    <property type="entry name" value="PyrdxlP-dep_Trfase_major"/>
</dbReference>
<keyword evidence="3 7" id="KW-0032">Aminotransferase</keyword>
<comment type="similarity">
    <text evidence="2">Belongs to the class-I pyridoxal-phosphate-dependent aminotransferase family.</text>
</comment>
<evidence type="ECO:0000256" key="4">
    <source>
        <dbReference type="ARBA" id="ARBA00022679"/>
    </source>
</evidence>
<gene>
    <name evidence="7" type="ORF">GCM10023205_76950</name>
</gene>
<name>A0ABP9IBH4_9ACTN</name>
<dbReference type="PANTHER" id="PTHR46383">
    <property type="entry name" value="ASPARTATE AMINOTRANSFERASE"/>
    <property type="match status" value="1"/>
</dbReference>
<proteinExistence type="inferred from homology"/>
<dbReference type="Pfam" id="PF00155">
    <property type="entry name" value="Aminotran_1_2"/>
    <property type="match status" value="1"/>
</dbReference>
<evidence type="ECO:0000313" key="8">
    <source>
        <dbReference type="Proteomes" id="UP001500466"/>
    </source>
</evidence>
<dbReference type="SUPFAM" id="SSF53383">
    <property type="entry name" value="PLP-dependent transferases"/>
    <property type="match status" value="1"/>
</dbReference>
<dbReference type="InterPro" id="IPR050596">
    <property type="entry name" value="AspAT/PAT-like"/>
</dbReference>
<dbReference type="Gene3D" id="3.40.640.10">
    <property type="entry name" value="Type I PLP-dependent aspartate aminotransferase-like (Major domain)"/>
    <property type="match status" value="1"/>
</dbReference>
<evidence type="ECO:0000313" key="7">
    <source>
        <dbReference type="EMBL" id="GAA4992912.1"/>
    </source>
</evidence>
<dbReference type="InterPro" id="IPR004839">
    <property type="entry name" value="Aminotransferase_I/II_large"/>
</dbReference>
<dbReference type="EMBL" id="BAABHS010000048">
    <property type="protein sequence ID" value="GAA4992912.1"/>
    <property type="molecule type" value="Genomic_DNA"/>
</dbReference>
<accession>A0ABP9IBH4</accession>
<dbReference type="GO" id="GO:0008483">
    <property type="term" value="F:transaminase activity"/>
    <property type="evidence" value="ECO:0007669"/>
    <property type="project" value="UniProtKB-KW"/>
</dbReference>
<dbReference type="RefSeq" id="WP_345680515.1">
    <property type="nucleotide sequence ID" value="NZ_BAABHS010000048.1"/>
</dbReference>
<reference evidence="8" key="1">
    <citation type="journal article" date="2019" name="Int. J. Syst. Evol. Microbiol.">
        <title>The Global Catalogue of Microorganisms (GCM) 10K type strain sequencing project: providing services to taxonomists for standard genome sequencing and annotation.</title>
        <authorList>
            <consortium name="The Broad Institute Genomics Platform"/>
            <consortium name="The Broad Institute Genome Sequencing Center for Infectious Disease"/>
            <person name="Wu L."/>
            <person name="Ma J."/>
        </authorList>
    </citation>
    <scope>NUCLEOTIDE SEQUENCE [LARGE SCALE GENOMIC DNA]</scope>
    <source>
        <strain evidence="8">JCM 17986</strain>
    </source>
</reference>
<dbReference type="InterPro" id="IPR015422">
    <property type="entry name" value="PyrdxlP-dep_Trfase_small"/>
</dbReference>
<dbReference type="Gene3D" id="3.90.1150.10">
    <property type="entry name" value="Aspartate Aminotransferase, domain 1"/>
    <property type="match status" value="1"/>
</dbReference>
<keyword evidence="4" id="KW-0808">Transferase</keyword>
<evidence type="ECO:0000256" key="1">
    <source>
        <dbReference type="ARBA" id="ARBA00001933"/>
    </source>
</evidence>
<organism evidence="7 8">
    <name type="scientific">Yinghuangia aomiensis</name>
    <dbReference type="NCBI Taxonomy" id="676205"/>
    <lineage>
        <taxon>Bacteria</taxon>
        <taxon>Bacillati</taxon>
        <taxon>Actinomycetota</taxon>
        <taxon>Actinomycetes</taxon>
        <taxon>Kitasatosporales</taxon>
        <taxon>Streptomycetaceae</taxon>
        <taxon>Yinghuangia</taxon>
    </lineage>
</organism>
<keyword evidence="8" id="KW-1185">Reference proteome</keyword>
<evidence type="ECO:0000256" key="5">
    <source>
        <dbReference type="ARBA" id="ARBA00022898"/>
    </source>
</evidence>
<dbReference type="PANTHER" id="PTHR46383:SF1">
    <property type="entry name" value="ASPARTATE AMINOTRANSFERASE"/>
    <property type="match status" value="1"/>
</dbReference>
<comment type="caution">
    <text evidence="7">The sequence shown here is derived from an EMBL/GenBank/DDBJ whole genome shotgun (WGS) entry which is preliminary data.</text>
</comment>
<dbReference type="Proteomes" id="UP001500466">
    <property type="component" value="Unassembled WGS sequence"/>
</dbReference>
<evidence type="ECO:0000256" key="3">
    <source>
        <dbReference type="ARBA" id="ARBA00022576"/>
    </source>
</evidence>
<feature type="domain" description="Aminotransferase class I/classII large" evidence="6">
    <location>
        <begin position="86"/>
        <end position="362"/>
    </location>
</feature>